<proteinExistence type="predicted"/>
<dbReference type="EMBL" id="DSUH01000044">
    <property type="protein sequence ID" value="HGU31606.1"/>
    <property type="molecule type" value="Genomic_DNA"/>
</dbReference>
<accession>A0A7C4MP11</accession>
<dbReference type="InterPro" id="IPR007842">
    <property type="entry name" value="HEPN_dom"/>
</dbReference>
<evidence type="ECO:0000313" key="2">
    <source>
        <dbReference type="EMBL" id="HGU31606.1"/>
    </source>
</evidence>
<dbReference type="Pfam" id="PF05168">
    <property type="entry name" value="HEPN"/>
    <property type="match status" value="1"/>
</dbReference>
<comment type="caution">
    <text evidence="2">The sequence shown here is derived from an EMBL/GenBank/DDBJ whole genome shotgun (WGS) entry which is preliminary data.</text>
</comment>
<reference evidence="2" key="1">
    <citation type="journal article" date="2020" name="mSystems">
        <title>Genome- and Community-Level Interaction Insights into Carbon Utilization and Element Cycling Functions of Hydrothermarchaeota in Hydrothermal Sediment.</title>
        <authorList>
            <person name="Zhou Z."/>
            <person name="Liu Y."/>
            <person name="Xu W."/>
            <person name="Pan J."/>
            <person name="Luo Z.H."/>
            <person name="Li M."/>
        </authorList>
    </citation>
    <scope>NUCLEOTIDE SEQUENCE [LARGE SCALE GENOMIC DNA]</scope>
    <source>
        <strain evidence="2">SpSt-477</strain>
    </source>
</reference>
<dbReference type="AlphaFoldDB" id="A0A7C4MP11"/>
<feature type="domain" description="HEPN" evidence="1">
    <location>
        <begin position="11"/>
        <end position="126"/>
    </location>
</feature>
<dbReference type="PROSITE" id="PS50910">
    <property type="entry name" value="HEPN"/>
    <property type="match status" value="1"/>
</dbReference>
<protein>
    <submittedName>
        <fullName evidence="2">HEPN domain-containing protein</fullName>
    </submittedName>
</protein>
<evidence type="ECO:0000259" key="1">
    <source>
        <dbReference type="PROSITE" id="PS50910"/>
    </source>
</evidence>
<dbReference type="SUPFAM" id="SSF81593">
    <property type="entry name" value="Nucleotidyltransferase substrate binding subunit/domain"/>
    <property type="match status" value="1"/>
</dbReference>
<dbReference type="Gene3D" id="1.20.120.330">
    <property type="entry name" value="Nucleotidyltransferases domain 2"/>
    <property type="match status" value="1"/>
</dbReference>
<sequence length="137" mass="16040">MTNITLAQSYLIKALKRLKILTVLLDEKAYSDVVREAQEIVELSLKGMLRNVGIEPPKWHDVGKIVQQYRDRFRKDTVPHVDRLADISAWLRKEREFSFYGDIDFIPTEEYQIEDAMRAIEDARFVVSVAEREIQLS</sequence>
<gene>
    <name evidence="2" type="ORF">ENS29_01975</name>
</gene>
<organism evidence="2">
    <name type="scientific">Desulfatirhabdium butyrativorans</name>
    <dbReference type="NCBI Taxonomy" id="340467"/>
    <lineage>
        <taxon>Bacteria</taxon>
        <taxon>Pseudomonadati</taxon>
        <taxon>Thermodesulfobacteriota</taxon>
        <taxon>Desulfobacteria</taxon>
        <taxon>Desulfobacterales</taxon>
        <taxon>Desulfatirhabdiaceae</taxon>
        <taxon>Desulfatirhabdium</taxon>
    </lineage>
</organism>
<name>A0A7C4MP11_9BACT</name>